<dbReference type="SUPFAM" id="SSF55550">
    <property type="entry name" value="SH2 domain"/>
    <property type="match status" value="1"/>
</dbReference>
<gene>
    <name evidence="5" type="ORF">OKIOD_LOCUS10579</name>
</gene>
<feature type="compositionally biased region" description="Low complexity" evidence="2">
    <location>
        <begin position="400"/>
        <end position="412"/>
    </location>
</feature>
<dbReference type="CDD" id="cd00173">
    <property type="entry name" value="SH2"/>
    <property type="match status" value="1"/>
</dbReference>
<evidence type="ECO:0000259" key="4">
    <source>
        <dbReference type="PROSITE" id="PS50001"/>
    </source>
</evidence>
<feature type="region of interest" description="Disordered" evidence="2">
    <location>
        <begin position="380"/>
        <end position="412"/>
    </location>
</feature>
<dbReference type="InterPro" id="IPR000980">
    <property type="entry name" value="SH2"/>
</dbReference>
<feature type="compositionally biased region" description="Polar residues" evidence="2">
    <location>
        <begin position="205"/>
        <end position="230"/>
    </location>
</feature>
<feature type="region of interest" description="Disordered" evidence="2">
    <location>
        <begin position="311"/>
        <end position="350"/>
    </location>
</feature>
<evidence type="ECO:0000313" key="5">
    <source>
        <dbReference type="EMBL" id="CAG5105079.1"/>
    </source>
</evidence>
<dbReference type="PRINTS" id="PR00401">
    <property type="entry name" value="SH2DOMAIN"/>
</dbReference>
<keyword evidence="3" id="KW-1133">Transmembrane helix</keyword>
<dbReference type="InterPro" id="IPR036860">
    <property type="entry name" value="SH2_dom_sf"/>
</dbReference>
<feature type="region of interest" description="Disordered" evidence="2">
    <location>
        <begin position="54"/>
        <end position="82"/>
    </location>
</feature>
<dbReference type="Proteomes" id="UP001158576">
    <property type="component" value="Chromosome 1"/>
</dbReference>
<organism evidence="5 6">
    <name type="scientific">Oikopleura dioica</name>
    <name type="common">Tunicate</name>
    <dbReference type="NCBI Taxonomy" id="34765"/>
    <lineage>
        <taxon>Eukaryota</taxon>
        <taxon>Metazoa</taxon>
        <taxon>Chordata</taxon>
        <taxon>Tunicata</taxon>
        <taxon>Appendicularia</taxon>
        <taxon>Copelata</taxon>
        <taxon>Oikopleuridae</taxon>
        <taxon>Oikopleura</taxon>
    </lineage>
</organism>
<feature type="region of interest" description="Disordered" evidence="2">
    <location>
        <begin position="205"/>
        <end position="237"/>
    </location>
</feature>
<feature type="transmembrane region" description="Helical" evidence="3">
    <location>
        <begin position="636"/>
        <end position="653"/>
    </location>
</feature>
<dbReference type="PANTHER" id="PTHR45818:SF3">
    <property type="entry name" value="PROTEIN VAV"/>
    <property type="match status" value="1"/>
</dbReference>
<dbReference type="PROSITE" id="PS50001">
    <property type="entry name" value="SH2"/>
    <property type="match status" value="1"/>
</dbReference>
<name>A0ABN7SP39_OIKDI</name>
<dbReference type="SMART" id="SM00252">
    <property type="entry name" value="SH2"/>
    <property type="match status" value="1"/>
</dbReference>
<feature type="compositionally biased region" description="Polar residues" evidence="2">
    <location>
        <begin position="177"/>
        <end position="193"/>
    </location>
</feature>
<accession>A0ABN7SP39</accession>
<evidence type="ECO:0000313" key="6">
    <source>
        <dbReference type="Proteomes" id="UP001158576"/>
    </source>
</evidence>
<feature type="region of interest" description="Disordered" evidence="2">
    <location>
        <begin position="116"/>
        <end position="193"/>
    </location>
</feature>
<sequence length="727" mass="82635">MASPRLSRRLQSPKETIQFIDDYVDPIDFVNPNECMSNYDHPWDANLTAAHQNRQAQAKLKSQQLSRPRPGDQPVAQGCNYDEPWGDNGCEFIPSGPLHPKKEPMQAYDDPWVRSHDRTTVSGASGTISTLSSHSSGQSGRSQNRNMYRPPQINNSRRSNDRANFQPDPRLVVDPSFVNNQNPRSQQPSVAQSHNNPIYHQRSYSNQIQSPTNHPLHGNPQNLHPPSLHSNFPLRPARSHDSLRHEVVYDHIPSTCTPIIAESPLVFHQRQDSQPRNQSGEVGSSAYLQQLLRQTDDSISTSLDDLLYGQRNVIQPPVPMARSKSQRNSSGMRRHQPNAGHKSPSPHRRPVMQSTMMRNLQHFAEHDIYAIEPVMKYSAPHNIGHSSSTGRSSASDKSHSSGNQTSSSRSQQAELLDNMDYYRSTMTRHEAEKVLHNEIEGSFVVRRNTQNPEWYSISVMTDDQGVLHLVIQKSDSGHWYIGGGGVIQAEFPSVPDLISYYQEHCLNIRGIDYHATDKTIKTAIDQKLQELISSEENSENSLESKKAQVLLRKIEKTLLDPSLRSSYDFENRNLIIPQKDEELENIGEREENIYVYNNAREVVTHVNYSLEEIEAMVEVGQMDEVDKTANTKQQRMMFIAFALPLIFFYFTSVEPERCIFRRRRLTSEEKKIIIEEAAKINAQKSSADFVAPAFIEPAKFVESALPPLEDLKSILRRKAFETNSIAF</sequence>
<feature type="domain" description="SH2" evidence="4">
    <location>
        <begin position="421"/>
        <end position="504"/>
    </location>
</feature>
<dbReference type="EMBL" id="OU015566">
    <property type="protein sequence ID" value="CAG5105079.1"/>
    <property type="molecule type" value="Genomic_DNA"/>
</dbReference>
<feature type="compositionally biased region" description="Polar residues" evidence="2">
    <location>
        <begin position="54"/>
        <end position="66"/>
    </location>
</feature>
<dbReference type="Gene3D" id="3.30.505.10">
    <property type="entry name" value="SH2 domain"/>
    <property type="match status" value="1"/>
</dbReference>
<keyword evidence="6" id="KW-1185">Reference proteome</keyword>
<feature type="compositionally biased region" description="Low complexity" evidence="2">
    <location>
        <begin position="125"/>
        <end position="142"/>
    </location>
</feature>
<evidence type="ECO:0000256" key="3">
    <source>
        <dbReference type="SAM" id="Phobius"/>
    </source>
</evidence>
<keyword evidence="3" id="KW-0812">Transmembrane</keyword>
<keyword evidence="1" id="KW-0727">SH2 domain</keyword>
<reference evidence="5 6" key="1">
    <citation type="submission" date="2021-04" db="EMBL/GenBank/DDBJ databases">
        <authorList>
            <person name="Bliznina A."/>
        </authorList>
    </citation>
    <scope>NUCLEOTIDE SEQUENCE [LARGE SCALE GENOMIC DNA]</scope>
</reference>
<dbReference type="Pfam" id="PF00017">
    <property type="entry name" value="SH2"/>
    <property type="match status" value="1"/>
</dbReference>
<evidence type="ECO:0000256" key="2">
    <source>
        <dbReference type="SAM" id="MobiDB-lite"/>
    </source>
</evidence>
<keyword evidence="3" id="KW-0472">Membrane</keyword>
<dbReference type="PANTHER" id="PTHR45818">
    <property type="entry name" value="PROTEIN VAV"/>
    <property type="match status" value="1"/>
</dbReference>
<protein>
    <submittedName>
        <fullName evidence="5">Oidioi.mRNA.OKI2018_I69.chr1.g1814.t1.cds</fullName>
    </submittedName>
</protein>
<evidence type="ECO:0000256" key="1">
    <source>
        <dbReference type="PROSITE-ProRule" id="PRU00191"/>
    </source>
</evidence>
<proteinExistence type="predicted"/>